<evidence type="ECO:0000313" key="6">
    <source>
        <dbReference type="EMBL" id="MBB6731516.1"/>
    </source>
</evidence>
<evidence type="ECO:0000256" key="1">
    <source>
        <dbReference type="ARBA" id="ARBA00004613"/>
    </source>
</evidence>
<accession>A0A7X0SKF9</accession>
<proteinExistence type="predicted"/>
<reference evidence="6 7" key="1">
    <citation type="submission" date="2020-08" db="EMBL/GenBank/DDBJ databases">
        <title>Cohnella phylogeny.</title>
        <authorList>
            <person name="Dunlap C."/>
        </authorList>
    </citation>
    <scope>NUCLEOTIDE SEQUENCE [LARGE SCALE GENOMIC DNA]</scope>
    <source>
        <strain evidence="6 7">CBP 2801</strain>
    </source>
</reference>
<keyword evidence="3 4" id="KW-0732">Signal</keyword>
<feature type="signal peptide" evidence="4">
    <location>
        <begin position="1"/>
        <end position="24"/>
    </location>
</feature>
<dbReference type="RefSeq" id="WP_185129260.1">
    <property type="nucleotide sequence ID" value="NZ_JACJVO010000012.1"/>
</dbReference>
<keyword evidence="2" id="KW-0964">Secreted</keyword>
<dbReference type="SUPFAM" id="SSF51126">
    <property type="entry name" value="Pectin lyase-like"/>
    <property type="match status" value="1"/>
</dbReference>
<dbReference type="InterPro" id="IPR006626">
    <property type="entry name" value="PbH1"/>
</dbReference>
<dbReference type="InterPro" id="IPR012334">
    <property type="entry name" value="Pectin_lyas_fold"/>
</dbReference>
<evidence type="ECO:0000256" key="2">
    <source>
        <dbReference type="ARBA" id="ARBA00022525"/>
    </source>
</evidence>
<dbReference type="Gene3D" id="2.160.20.10">
    <property type="entry name" value="Single-stranded right-handed beta-helix, Pectin lyase-like"/>
    <property type="match status" value="1"/>
</dbReference>
<dbReference type="SMART" id="SM00710">
    <property type="entry name" value="PbH1"/>
    <property type="match status" value="8"/>
</dbReference>
<dbReference type="PANTHER" id="PTHR40088">
    <property type="entry name" value="PECTATE LYASE (EUROFUNG)"/>
    <property type="match status" value="1"/>
</dbReference>
<comment type="subcellular location">
    <subcellularLocation>
        <location evidence="1">Secreted</location>
    </subcellularLocation>
</comment>
<comment type="caution">
    <text evidence="6">The sequence shown here is derived from an EMBL/GenBank/DDBJ whole genome shotgun (WGS) entry which is preliminary data.</text>
</comment>
<dbReference type="InterPro" id="IPR039448">
    <property type="entry name" value="Beta_helix"/>
</dbReference>
<organism evidence="6 7">
    <name type="scientific">Cohnella zeiphila</name>
    <dbReference type="NCBI Taxonomy" id="2761120"/>
    <lineage>
        <taxon>Bacteria</taxon>
        <taxon>Bacillati</taxon>
        <taxon>Bacillota</taxon>
        <taxon>Bacilli</taxon>
        <taxon>Bacillales</taxon>
        <taxon>Paenibacillaceae</taxon>
        <taxon>Cohnella</taxon>
    </lineage>
</organism>
<dbReference type="EMBL" id="JACJVO010000012">
    <property type="protein sequence ID" value="MBB6731516.1"/>
    <property type="molecule type" value="Genomic_DNA"/>
</dbReference>
<evidence type="ECO:0000256" key="4">
    <source>
        <dbReference type="SAM" id="SignalP"/>
    </source>
</evidence>
<keyword evidence="7" id="KW-1185">Reference proteome</keyword>
<dbReference type="InterPro" id="IPR011050">
    <property type="entry name" value="Pectin_lyase_fold/virulence"/>
</dbReference>
<sequence length="505" mass="52984">MLATALLAATTLLLPIGARSTAHAATAYYVSTTGSDSNPGTSPDSAWQTLQHAADAAVPGDTVYVMGGTYNQKLKISKSGTSAGGFITFQNYPDQTAILDGTGLTVNESEGLVEIDSASYVRIQGFEIRNFTSSVRDVVPMGIYVNGSGNHIDLLNNYVHDIKSTAAVRSDLSGRDAHGIAVYGTEATAISDVTIDGNTLTNLVLGSSESLVVNGNVTDFQMTNNLVHDNDNIGIVAIGFEGTAPSNDQARNGVIRGNTVYNITAVNNPAYGKPVPNDDYSADGIYVDGGKDIVIENNTSYSNDIGIELASEHTGKATSNVTARNNLVYKNRYTGIAIGGYDSDRGSTIGCIIVNNTLYKNDTVGYEGGQLLLQYDTQNNTIENNIMVASSSNILIQNSFKKNTGNIVDYNLYYGPGGASGSAWVWKNISYGSFSAYKSGTGNDAHSLFAAPQFVDAASSDFHLASSSPAVDAGYTDTAVIGSTDIDGDARVIGSSVDIGADERA</sequence>
<gene>
    <name evidence="6" type="ORF">H7C18_11410</name>
</gene>
<dbReference type="Pfam" id="PF13229">
    <property type="entry name" value="Beta_helix"/>
    <property type="match status" value="1"/>
</dbReference>
<dbReference type="InterPro" id="IPR059226">
    <property type="entry name" value="Choice_anch_Q_dom"/>
</dbReference>
<evidence type="ECO:0000259" key="5">
    <source>
        <dbReference type="Pfam" id="PF13229"/>
    </source>
</evidence>
<dbReference type="GO" id="GO:0005576">
    <property type="term" value="C:extracellular region"/>
    <property type="evidence" value="ECO:0007669"/>
    <property type="project" value="UniProtKB-SubCell"/>
</dbReference>
<dbReference type="AlphaFoldDB" id="A0A7X0SKF9"/>
<dbReference type="NCBIfam" id="NF041518">
    <property type="entry name" value="choice_anch_Q"/>
    <property type="match status" value="1"/>
</dbReference>
<feature type="domain" description="Right handed beta helix" evidence="5">
    <location>
        <begin position="142"/>
        <end position="357"/>
    </location>
</feature>
<dbReference type="InterPro" id="IPR052052">
    <property type="entry name" value="Polysaccharide_Lyase_9"/>
</dbReference>
<feature type="chain" id="PRO_5030866397" evidence="4">
    <location>
        <begin position="25"/>
        <end position="505"/>
    </location>
</feature>
<dbReference type="GO" id="GO:0016837">
    <property type="term" value="F:carbon-oxygen lyase activity, acting on polysaccharides"/>
    <property type="evidence" value="ECO:0007669"/>
    <property type="project" value="TreeGrafter"/>
</dbReference>
<protein>
    <submittedName>
        <fullName evidence="6">Right-handed parallel beta-helix repeat-containing protein</fullName>
    </submittedName>
</protein>
<dbReference type="Proteomes" id="UP000564644">
    <property type="component" value="Unassembled WGS sequence"/>
</dbReference>
<name>A0A7X0SKF9_9BACL</name>
<evidence type="ECO:0000313" key="7">
    <source>
        <dbReference type="Proteomes" id="UP000564644"/>
    </source>
</evidence>
<evidence type="ECO:0000256" key="3">
    <source>
        <dbReference type="ARBA" id="ARBA00022729"/>
    </source>
</evidence>
<dbReference type="PANTHER" id="PTHR40088:SF2">
    <property type="entry name" value="SECRETED SUGAR HYDROLASE"/>
    <property type="match status" value="1"/>
</dbReference>